<dbReference type="GO" id="GO:0006270">
    <property type="term" value="P:DNA replication initiation"/>
    <property type="evidence" value="ECO:0007669"/>
    <property type="project" value="TreeGrafter"/>
</dbReference>
<dbReference type="Pfam" id="PF00271">
    <property type="entry name" value="Helicase_C"/>
    <property type="match status" value="1"/>
</dbReference>
<comment type="catalytic activity">
    <reaction evidence="11">
        <text>Couples ATP hydrolysis with the unwinding of duplex DNA by translocating in the 3'-5' direction.</text>
        <dbReference type="EC" id="5.6.2.4"/>
    </reaction>
</comment>
<keyword evidence="4 11" id="KW-0547">Nucleotide-binding</keyword>
<comment type="cofactor">
    <cofactor evidence="11">
        <name>Zn(2+)</name>
        <dbReference type="ChEBI" id="CHEBI:29105"/>
    </cofactor>
    <text evidence="11">Binds 2 zinc ions per subunit.</text>
</comment>
<evidence type="ECO:0000256" key="8">
    <source>
        <dbReference type="ARBA" id="ARBA00022840"/>
    </source>
</evidence>
<keyword evidence="3 11" id="KW-0479">Metal-binding</keyword>
<dbReference type="Gene3D" id="3.40.50.300">
    <property type="entry name" value="P-loop containing nucleotide triphosphate hydrolases"/>
    <property type="match status" value="2"/>
</dbReference>
<dbReference type="AlphaFoldDB" id="A0A0D2JM71"/>
<keyword evidence="2 11" id="KW-0235">DNA replication</keyword>
<dbReference type="Pfam" id="PF17764">
    <property type="entry name" value="PriA_3primeBD"/>
    <property type="match status" value="1"/>
</dbReference>
<dbReference type="Proteomes" id="UP000032214">
    <property type="component" value="Unassembled WGS sequence"/>
</dbReference>
<reference evidence="13 14" key="1">
    <citation type="journal article" date="2013" name="Proc. Natl. Acad. Sci. U.S.A.">
        <title>Candidate phylum TM6 genome recovered from a hospital sink biofilm provides genomic insights into this uncultivated phylum.</title>
        <authorList>
            <person name="McLean J.S."/>
            <person name="Lombardo M.J."/>
            <person name="Badger J.H."/>
            <person name="Edlund A."/>
            <person name="Novotny M."/>
            <person name="Yee-Greenbaum J."/>
            <person name="Vyahhi N."/>
            <person name="Hall A.P."/>
            <person name="Yang Y."/>
            <person name="Dupont C.L."/>
            <person name="Ziegler M.G."/>
            <person name="Chitsaz H."/>
            <person name="Allen A.E."/>
            <person name="Yooseph S."/>
            <person name="Tesler G."/>
            <person name="Pevzner P.A."/>
            <person name="Friedman R.M."/>
            <person name="Nealson K.H."/>
            <person name="Venter J.C."/>
            <person name="Lasken R.S."/>
        </authorList>
    </citation>
    <scope>NUCLEOTIDE SEQUENCE [LARGE SCALE GENOMIC DNA]</scope>
    <source>
        <strain evidence="13 14">TM6SC1</strain>
    </source>
</reference>
<keyword evidence="7 11" id="KW-0862">Zinc</keyword>
<dbReference type="InterPro" id="IPR042115">
    <property type="entry name" value="PriA_3primeBD_sf"/>
</dbReference>
<dbReference type="STRING" id="1306947.J120_00600"/>
<keyword evidence="5 11" id="KW-0378">Hydrolase</keyword>
<dbReference type="SMART" id="SM00487">
    <property type="entry name" value="DEXDc"/>
    <property type="match status" value="1"/>
</dbReference>
<dbReference type="InterPro" id="IPR014001">
    <property type="entry name" value="Helicase_ATP-bd"/>
</dbReference>
<dbReference type="PROSITE" id="PS51192">
    <property type="entry name" value="HELICASE_ATP_BIND_1"/>
    <property type="match status" value="1"/>
</dbReference>
<dbReference type="eggNOG" id="COG1198">
    <property type="taxonomic scope" value="Bacteria"/>
</dbReference>
<dbReference type="PANTHER" id="PTHR30580">
    <property type="entry name" value="PRIMOSOMAL PROTEIN N"/>
    <property type="match status" value="1"/>
</dbReference>
<dbReference type="SUPFAM" id="SSF52540">
    <property type="entry name" value="P-loop containing nucleoside triphosphate hydrolases"/>
    <property type="match status" value="1"/>
</dbReference>
<comment type="similarity">
    <text evidence="11">Belongs to the helicase family. PriA subfamily.</text>
</comment>
<evidence type="ECO:0000256" key="4">
    <source>
        <dbReference type="ARBA" id="ARBA00022741"/>
    </source>
</evidence>
<dbReference type="EMBL" id="ARQD01000001">
    <property type="protein sequence ID" value="KIX85463.1"/>
    <property type="molecule type" value="Genomic_DNA"/>
</dbReference>
<feature type="binding site" evidence="11">
    <location>
        <position position="394"/>
    </location>
    <ligand>
        <name>Zn(2+)</name>
        <dbReference type="ChEBI" id="CHEBI:29105"/>
        <label>2</label>
    </ligand>
</feature>
<dbReference type="InterPro" id="IPR041222">
    <property type="entry name" value="PriA_3primeBD"/>
</dbReference>
<dbReference type="GO" id="GO:0006269">
    <property type="term" value="P:DNA replication, synthesis of primer"/>
    <property type="evidence" value="ECO:0007669"/>
    <property type="project" value="UniProtKB-KW"/>
</dbReference>
<keyword evidence="6 11" id="KW-0347">Helicase</keyword>
<evidence type="ECO:0000256" key="2">
    <source>
        <dbReference type="ARBA" id="ARBA00022705"/>
    </source>
</evidence>
<protein>
    <recommendedName>
        <fullName evidence="11">Replication restart protein PriA</fullName>
    </recommendedName>
    <alternativeName>
        <fullName evidence="11">ATP-dependent DNA helicase PriA</fullName>
        <ecNumber evidence="11">5.6.2.4</ecNumber>
    </alternativeName>
    <alternativeName>
        <fullName evidence="11">DNA 3'-5' helicase PriA</fullName>
    </alternativeName>
</protein>
<dbReference type="GO" id="GO:0006302">
    <property type="term" value="P:double-strand break repair"/>
    <property type="evidence" value="ECO:0007669"/>
    <property type="project" value="InterPro"/>
</dbReference>
<dbReference type="Pfam" id="PF18074">
    <property type="entry name" value="PriA_C"/>
    <property type="match status" value="1"/>
</dbReference>
<dbReference type="InterPro" id="IPR001650">
    <property type="entry name" value="Helicase_C-like"/>
</dbReference>
<comment type="subunit">
    <text evidence="11">Component of the replication restart primosome.</text>
</comment>
<keyword evidence="14" id="KW-1185">Reference proteome</keyword>
<evidence type="ECO:0000259" key="12">
    <source>
        <dbReference type="PROSITE" id="PS51192"/>
    </source>
</evidence>
<dbReference type="NCBIfam" id="TIGR00595">
    <property type="entry name" value="priA"/>
    <property type="match status" value="1"/>
</dbReference>
<evidence type="ECO:0000313" key="14">
    <source>
        <dbReference type="Proteomes" id="UP000032214"/>
    </source>
</evidence>
<dbReference type="GO" id="GO:1990077">
    <property type="term" value="C:primosome complex"/>
    <property type="evidence" value="ECO:0007669"/>
    <property type="project" value="UniProtKB-UniRule"/>
</dbReference>
<dbReference type="GO" id="GO:0005524">
    <property type="term" value="F:ATP binding"/>
    <property type="evidence" value="ECO:0007669"/>
    <property type="project" value="UniProtKB-UniRule"/>
</dbReference>
<feature type="binding site" evidence="11">
    <location>
        <position position="410"/>
    </location>
    <ligand>
        <name>Zn(2+)</name>
        <dbReference type="ChEBI" id="CHEBI:29105"/>
        <label>1</label>
    </ligand>
</feature>
<keyword evidence="10 11" id="KW-0413">Isomerase</keyword>
<evidence type="ECO:0000256" key="9">
    <source>
        <dbReference type="ARBA" id="ARBA00023125"/>
    </source>
</evidence>
<feature type="binding site" evidence="11">
    <location>
        <position position="397"/>
    </location>
    <ligand>
        <name>Zn(2+)</name>
        <dbReference type="ChEBI" id="CHEBI:29105"/>
        <label>2</label>
    </ligand>
</feature>
<dbReference type="EC" id="5.6.2.4" evidence="11"/>
<feature type="binding site" evidence="11">
    <location>
        <position position="371"/>
    </location>
    <ligand>
        <name>Zn(2+)</name>
        <dbReference type="ChEBI" id="CHEBI:29105"/>
        <label>1</label>
    </ligand>
</feature>
<keyword evidence="9 11" id="KW-0238">DNA-binding</keyword>
<dbReference type="Pfam" id="PF00270">
    <property type="entry name" value="DEAD"/>
    <property type="match status" value="1"/>
</dbReference>
<comment type="catalytic activity">
    <reaction evidence="11">
        <text>ATP + H2O = ADP + phosphate + H(+)</text>
        <dbReference type="Rhea" id="RHEA:13065"/>
        <dbReference type="ChEBI" id="CHEBI:15377"/>
        <dbReference type="ChEBI" id="CHEBI:15378"/>
        <dbReference type="ChEBI" id="CHEBI:30616"/>
        <dbReference type="ChEBI" id="CHEBI:43474"/>
        <dbReference type="ChEBI" id="CHEBI:456216"/>
        <dbReference type="EC" id="5.6.2.4"/>
    </reaction>
</comment>
<dbReference type="InterPro" id="IPR041236">
    <property type="entry name" value="PriA_C"/>
</dbReference>
<dbReference type="InterPro" id="IPR040498">
    <property type="entry name" value="PriA_CRR"/>
</dbReference>
<evidence type="ECO:0000256" key="6">
    <source>
        <dbReference type="ARBA" id="ARBA00022806"/>
    </source>
</evidence>
<feature type="binding site" evidence="11">
    <location>
        <position position="407"/>
    </location>
    <ligand>
        <name>Zn(2+)</name>
        <dbReference type="ChEBI" id="CHEBI:29105"/>
        <label>1</label>
    </ligand>
</feature>
<dbReference type="Gene3D" id="3.40.1440.60">
    <property type="entry name" value="PriA, 3(prime) DNA-binding domain"/>
    <property type="match status" value="1"/>
</dbReference>
<dbReference type="GO" id="GO:0006310">
    <property type="term" value="P:DNA recombination"/>
    <property type="evidence" value="ECO:0007669"/>
    <property type="project" value="InterPro"/>
</dbReference>
<name>A0A0D2JM71_9BACT</name>
<dbReference type="GO" id="GO:0043138">
    <property type="term" value="F:3'-5' DNA helicase activity"/>
    <property type="evidence" value="ECO:0007669"/>
    <property type="project" value="UniProtKB-EC"/>
</dbReference>
<proteinExistence type="inferred from homology"/>
<dbReference type="HAMAP" id="MF_00983">
    <property type="entry name" value="PriA"/>
    <property type="match status" value="1"/>
</dbReference>
<evidence type="ECO:0000256" key="1">
    <source>
        <dbReference type="ARBA" id="ARBA00022515"/>
    </source>
</evidence>
<dbReference type="Pfam" id="PF18319">
    <property type="entry name" value="Zn_ribbon_PriA"/>
    <property type="match status" value="1"/>
</dbReference>
<comment type="function">
    <text evidence="11">Initiates the restart of stalled replication forks, which reloads the replicative helicase on sites other than the origin of replication. Recognizes and binds to abandoned replication forks and remodels them to uncover a helicase loading site. Promotes assembly of the primosome at these replication forks.</text>
</comment>
<evidence type="ECO:0000256" key="5">
    <source>
        <dbReference type="ARBA" id="ARBA00022801"/>
    </source>
</evidence>
<evidence type="ECO:0000256" key="7">
    <source>
        <dbReference type="ARBA" id="ARBA00022833"/>
    </source>
</evidence>
<dbReference type="GO" id="GO:0016887">
    <property type="term" value="F:ATP hydrolysis activity"/>
    <property type="evidence" value="ECO:0007669"/>
    <property type="project" value="RHEA"/>
</dbReference>
<gene>
    <name evidence="11" type="primary">priA</name>
    <name evidence="13" type="ORF">J120_00600</name>
</gene>
<sequence length="658" mass="74569">MFAHVKLLNKFSHTFLYHVPAELQDLQVGDIVQVPLQKRLESAVIVAQTLQQPDVSYTIRSIVRKEPMPDDVHYTKFIGWLCYYYQADRALLNSRIRHFIEQKESEVPLAPLISPDASRTLLRSLTHEQQIATNYINHALDTGVYAPTLVHGVTGSGKTEIYKHILSHALDMGKSTILLLPEVTLAVQFAHRLTQELDPTYPIFSFHSATSAKDKKTVWKRLIAGQPTIIIGVHLPILLPIGNLGLIIVDEEHEVGYQEKKHPKINSKEAAIMRAYMNSIPIVLGSATPSITSLHAVESKGWKLFTLHTRFAGSFPEIKVVPLRTKNAPRKHFWITPVLEDTIADRLAKKEQSIIFINRRGHSFFIQCTSCSYIFSCTQCSVSLTFHAPEKLICHYCGYTHQVPHQCPGCKASSATFIKKGVGTQQVVSLLQTLFPDARIARADLDTTREKKAWATTVEKMHAREIDILVGTQTITKGYDFAQVTLVGILWADLQFNFPLYNATETALAQLIQVAGRAGRHTDNSVVIVQSMAEHEIFQYIQETRFMDFYAHEIEQRMQVQYPPFIRMAQIEYKHTDSDTVHNDAQKSYDIISELIRIDYPQVTVLGPAQPPVHLIQSIHSRVLYLKGPDIKDLISLYKSVVQEQFESSLFFTPNPVR</sequence>
<dbReference type="InterPro" id="IPR027417">
    <property type="entry name" value="P-loop_NTPase"/>
</dbReference>
<evidence type="ECO:0000256" key="10">
    <source>
        <dbReference type="ARBA" id="ARBA00023235"/>
    </source>
</evidence>
<organism evidence="13 14">
    <name type="scientific">candidate division TM6 bacterium JCVI TM6SC1</name>
    <dbReference type="NCBI Taxonomy" id="1306947"/>
    <lineage>
        <taxon>Bacteria</taxon>
        <taxon>Candidatus Babelota</taxon>
        <taxon>Vermiphilus</taxon>
    </lineage>
</organism>
<dbReference type="InterPro" id="IPR005259">
    <property type="entry name" value="PriA"/>
</dbReference>
<dbReference type="InterPro" id="IPR011545">
    <property type="entry name" value="DEAD/DEAH_box_helicase_dom"/>
</dbReference>
<dbReference type="GO" id="GO:0008270">
    <property type="term" value="F:zinc ion binding"/>
    <property type="evidence" value="ECO:0007669"/>
    <property type="project" value="UniProtKB-UniRule"/>
</dbReference>
<feature type="domain" description="Helicase ATP-binding" evidence="12">
    <location>
        <begin position="139"/>
        <end position="307"/>
    </location>
</feature>
<keyword evidence="8 11" id="KW-0067">ATP-binding</keyword>
<dbReference type="PANTHER" id="PTHR30580:SF0">
    <property type="entry name" value="PRIMOSOMAL PROTEIN N"/>
    <property type="match status" value="1"/>
</dbReference>
<evidence type="ECO:0000256" key="3">
    <source>
        <dbReference type="ARBA" id="ARBA00022723"/>
    </source>
</evidence>
<feature type="binding site" evidence="11">
    <location>
        <position position="377"/>
    </location>
    <ligand>
        <name>Zn(2+)</name>
        <dbReference type="ChEBI" id="CHEBI:29105"/>
        <label>2</label>
    </ligand>
</feature>
<accession>A0A0D2JM71</accession>
<dbReference type="GO" id="GO:0003677">
    <property type="term" value="F:DNA binding"/>
    <property type="evidence" value="ECO:0007669"/>
    <property type="project" value="UniProtKB-UniRule"/>
</dbReference>
<feature type="binding site" evidence="11">
    <location>
        <position position="380"/>
    </location>
    <ligand>
        <name>Zn(2+)</name>
        <dbReference type="ChEBI" id="CHEBI:29105"/>
        <label>2</label>
    </ligand>
</feature>
<evidence type="ECO:0000313" key="13">
    <source>
        <dbReference type="EMBL" id="KIX85463.1"/>
    </source>
</evidence>
<comment type="caution">
    <text evidence="13">The sequence shown here is derived from an EMBL/GenBank/DDBJ whole genome shotgun (WGS) entry which is preliminary data.</text>
</comment>
<keyword evidence="1 11" id="KW-0639">Primosome</keyword>
<evidence type="ECO:0000256" key="11">
    <source>
        <dbReference type="HAMAP-Rule" id="MF_00983"/>
    </source>
</evidence>
<feature type="binding site" evidence="11">
    <location>
        <position position="368"/>
    </location>
    <ligand>
        <name>Zn(2+)</name>
        <dbReference type="ChEBI" id="CHEBI:29105"/>
        <label>1</label>
    </ligand>
</feature>